<evidence type="ECO:0000313" key="1">
    <source>
        <dbReference type="EMBL" id="KAJ8627380.1"/>
    </source>
</evidence>
<comment type="caution">
    <text evidence="1">The sequence shown here is derived from an EMBL/GenBank/DDBJ whole genome shotgun (WGS) entry which is preliminary data.</text>
</comment>
<accession>A0ACC2L2A6</accession>
<name>A0ACC2L2A6_PERAE</name>
<dbReference type="Proteomes" id="UP001234297">
    <property type="component" value="Chromosome 6"/>
</dbReference>
<proteinExistence type="predicted"/>
<keyword evidence="2" id="KW-1185">Reference proteome</keyword>
<organism evidence="1 2">
    <name type="scientific">Persea americana</name>
    <name type="common">Avocado</name>
    <dbReference type="NCBI Taxonomy" id="3435"/>
    <lineage>
        <taxon>Eukaryota</taxon>
        <taxon>Viridiplantae</taxon>
        <taxon>Streptophyta</taxon>
        <taxon>Embryophyta</taxon>
        <taxon>Tracheophyta</taxon>
        <taxon>Spermatophyta</taxon>
        <taxon>Magnoliopsida</taxon>
        <taxon>Magnoliidae</taxon>
        <taxon>Laurales</taxon>
        <taxon>Lauraceae</taxon>
        <taxon>Persea</taxon>
    </lineage>
</organism>
<sequence>MANLFEAAFYCVILAAGAIIHCPDVIPDDPFGEIVSTKLLKKLALMGLPLIAAAAAVAIEKSPSVTKEKGMCMAVYTVRNASGIETGVCMFV</sequence>
<dbReference type="EMBL" id="CM056814">
    <property type="protein sequence ID" value="KAJ8627380.1"/>
    <property type="molecule type" value="Genomic_DNA"/>
</dbReference>
<gene>
    <name evidence="1" type="ORF">MRB53_020687</name>
</gene>
<evidence type="ECO:0000313" key="2">
    <source>
        <dbReference type="Proteomes" id="UP001234297"/>
    </source>
</evidence>
<protein>
    <submittedName>
        <fullName evidence="1">Uncharacterized protein</fullName>
    </submittedName>
</protein>
<reference evidence="1 2" key="1">
    <citation type="journal article" date="2022" name="Hortic Res">
        <title>A haplotype resolved chromosomal level avocado genome allows analysis of novel avocado genes.</title>
        <authorList>
            <person name="Nath O."/>
            <person name="Fletcher S.J."/>
            <person name="Hayward A."/>
            <person name="Shaw L.M."/>
            <person name="Masouleh A.K."/>
            <person name="Furtado A."/>
            <person name="Henry R.J."/>
            <person name="Mitter N."/>
        </authorList>
    </citation>
    <scope>NUCLEOTIDE SEQUENCE [LARGE SCALE GENOMIC DNA]</scope>
    <source>
        <strain evidence="2">cv. Hass</strain>
    </source>
</reference>